<organism evidence="2 3">
    <name type="scientific">Mesorhizobium shangrilense</name>
    <dbReference type="NCBI Taxonomy" id="460060"/>
    <lineage>
        <taxon>Bacteria</taxon>
        <taxon>Pseudomonadati</taxon>
        <taxon>Pseudomonadota</taxon>
        <taxon>Alphaproteobacteria</taxon>
        <taxon>Hyphomicrobiales</taxon>
        <taxon>Phyllobacteriaceae</taxon>
        <taxon>Mesorhizobium</taxon>
    </lineage>
</organism>
<proteinExistence type="predicted"/>
<dbReference type="InterPro" id="IPR036477">
    <property type="entry name" value="Formyl_transf_N_sf"/>
</dbReference>
<gene>
    <name evidence="2" type="ORF">ABVQ20_36705</name>
</gene>
<evidence type="ECO:0008006" key="4">
    <source>
        <dbReference type="Google" id="ProtNLM"/>
    </source>
</evidence>
<name>A0ABV2DR02_9HYPH</name>
<evidence type="ECO:0000313" key="2">
    <source>
        <dbReference type="EMBL" id="MET2832491.1"/>
    </source>
</evidence>
<dbReference type="InterPro" id="IPR047180">
    <property type="entry name" value="HoxX-like"/>
</dbReference>
<dbReference type="PANTHER" id="PTHR43388:SF1">
    <property type="entry name" value="HYDROGENASE MATURATION FACTOR HOXX"/>
    <property type="match status" value="1"/>
</dbReference>
<dbReference type="Proteomes" id="UP001548832">
    <property type="component" value="Unassembled WGS sequence"/>
</dbReference>
<dbReference type="PANTHER" id="PTHR43388">
    <property type="entry name" value="HYDROGENASE MATURATION FACTOR HOXX"/>
    <property type="match status" value="1"/>
</dbReference>
<accession>A0ABV2DR02</accession>
<sequence>MCIQLPCHNFNSLSQRLHVDLRRAGHEVTVELDIHDDFTREAVALFSPDLVIAPFLKRPIPADVWRGTLWLIVHPGMDAGPVWAWAEFPMRPARKSSLYRHEVTQAAVACVFEAIEPPAVSASGNPVAGDGRSTAPPHGRPWRACRERPMSAPAGPGTPLAQ</sequence>
<dbReference type="EMBL" id="JBEWSZ010000010">
    <property type="protein sequence ID" value="MET2832491.1"/>
    <property type="molecule type" value="Genomic_DNA"/>
</dbReference>
<comment type="caution">
    <text evidence="2">The sequence shown here is derived from an EMBL/GenBank/DDBJ whole genome shotgun (WGS) entry which is preliminary data.</text>
</comment>
<evidence type="ECO:0000313" key="3">
    <source>
        <dbReference type="Proteomes" id="UP001548832"/>
    </source>
</evidence>
<protein>
    <recommendedName>
        <fullName evidence="4">LysR substrate-binding domain-containing protein</fullName>
    </recommendedName>
</protein>
<evidence type="ECO:0000256" key="1">
    <source>
        <dbReference type="SAM" id="MobiDB-lite"/>
    </source>
</evidence>
<dbReference type="RefSeq" id="WP_354464712.1">
    <property type="nucleotide sequence ID" value="NZ_JBEWSZ010000010.1"/>
</dbReference>
<feature type="region of interest" description="Disordered" evidence="1">
    <location>
        <begin position="122"/>
        <end position="162"/>
    </location>
</feature>
<reference evidence="2 3" key="1">
    <citation type="submission" date="2024-06" db="EMBL/GenBank/DDBJ databases">
        <authorList>
            <person name="Kim D.-U."/>
        </authorList>
    </citation>
    <scope>NUCLEOTIDE SEQUENCE [LARGE SCALE GENOMIC DNA]</scope>
    <source>
        <strain evidence="2 3">KACC15460</strain>
    </source>
</reference>
<keyword evidence="3" id="KW-1185">Reference proteome</keyword>
<dbReference type="SUPFAM" id="SSF53328">
    <property type="entry name" value="Formyltransferase"/>
    <property type="match status" value="1"/>
</dbReference>